<accession>A0A3S5B8I3</accession>
<organism evidence="2 3">
    <name type="scientific">Protopolystoma xenopodis</name>
    <dbReference type="NCBI Taxonomy" id="117903"/>
    <lineage>
        <taxon>Eukaryota</taxon>
        <taxon>Metazoa</taxon>
        <taxon>Spiralia</taxon>
        <taxon>Lophotrochozoa</taxon>
        <taxon>Platyhelminthes</taxon>
        <taxon>Monogenea</taxon>
        <taxon>Polyopisthocotylea</taxon>
        <taxon>Polystomatidea</taxon>
        <taxon>Polystomatidae</taxon>
        <taxon>Protopolystoma</taxon>
    </lineage>
</organism>
<proteinExistence type="predicted"/>
<dbReference type="EMBL" id="CAAALY010253562">
    <property type="protein sequence ID" value="VEL36921.1"/>
    <property type="molecule type" value="Genomic_DNA"/>
</dbReference>
<feature type="compositionally biased region" description="Acidic residues" evidence="1">
    <location>
        <begin position="143"/>
        <end position="164"/>
    </location>
</feature>
<protein>
    <submittedName>
        <fullName evidence="2">Uncharacterized protein</fullName>
    </submittedName>
</protein>
<gene>
    <name evidence="2" type="ORF">PXEA_LOCUS30361</name>
</gene>
<feature type="compositionally biased region" description="Polar residues" evidence="1">
    <location>
        <begin position="237"/>
        <end position="254"/>
    </location>
</feature>
<evidence type="ECO:0000313" key="3">
    <source>
        <dbReference type="Proteomes" id="UP000784294"/>
    </source>
</evidence>
<dbReference type="Proteomes" id="UP000784294">
    <property type="component" value="Unassembled WGS sequence"/>
</dbReference>
<keyword evidence="3" id="KW-1185">Reference proteome</keyword>
<evidence type="ECO:0000313" key="2">
    <source>
        <dbReference type="EMBL" id="VEL36921.1"/>
    </source>
</evidence>
<comment type="caution">
    <text evidence="2">The sequence shown here is derived from an EMBL/GenBank/DDBJ whole genome shotgun (WGS) entry which is preliminary data.</text>
</comment>
<feature type="compositionally biased region" description="Low complexity" evidence="1">
    <location>
        <begin position="197"/>
        <end position="224"/>
    </location>
</feature>
<feature type="region of interest" description="Disordered" evidence="1">
    <location>
        <begin position="101"/>
        <end position="261"/>
    </location>
</feature>
<name>A0A3S5B8I3_9PLAT</name>
<feature type="compositionally biased region" description="Polar residues" evidence="1">
    <location>
        <begin position="181"/>
        <end position="190"/>
    </location>
</feature>
<evidence type="ECO:0000256" key="1">
    <source>
        <dbReference type="SAM" id="MobiDB-lite"/>
    </source>
</evidence>
<reference evidence="2" key="1">
    <citation type="submission" date="2018-11" db="EMBL/GenBank/DDBJ databases">
        <authorList>
            <consortium name="Pathogen Informatics"/>
        </authorList>
    </citation>
    <scope>NUCLEOTIDE SEQUENCE</scope>
</reference>
<sequence>MPTEQSAALVRLTTARANLQLVKERSEGNPLKNFLPQLVYYHYYFNHALVRAMPNICKHGNKDLFALQMKRLYAVTSTQAVLTAAASNYRSSGARISTLIRRNVTSGEEPRGNGGGGGGAWESDKSRRRREGCPQNGNAGEGEAGEGDIREDEEEERMPDQVEDAESRPRESDSGVADTSHWGSRNRQTTGPPPAGLRPRSSSRGRDSSVSSARSVVMAPASARPGLGIEHSEHSLNKTQTGRSSSYAVSNPLRNQGGPAG</sequence>
<dbReference type="AlphaFoldDB" id="A0A3S5B8I3"/>